<evidence type="ECO:0000256" key="11">
    <source>
        <dbReference type="ARBA" id="ARBA00054460"/>
    </source>
</evidence>
<dbReference type="Gene3D" id="3.40.50.1820">
    <property type="entry name" value="alpha/beta hydrolase"/>
    <property type="match status" value="1"/>
</dbReference>
<dbReference type="Bgee" id="ENSCPOG00000012586">
    <property type="expression patterns" value="Expressed in zone of skin and 13 other cell types or tissues"/>
</dbReference>
<dbReference type="RefSeq" id="XP_013011430.1">
    <property type="nucleotide sequence ID" value="XM_013155976.3"/>
</dbReference>
<dbReference type="CTD" id="60526"/>
<dbReference type="RefSeq" id="XP_063088055.1">
    <property type="nucleotide sequence ID" value="XM_063231985.1"/>
</dbReference>
<dbReference type="HOGENOM" id="CLU_018394_2_1_1"/>
<evidence type="ECO:0000256" key="8">
    <source>
        <dbReference type="ARBA" id="ARBA00031924"/>
    </source>
</evidence>
<evidence type="ECO:0000313" key="12">
    <source>
        <dbReference type="Ensembl" id="ENSCPOP00000011323.3"/>
    </source>
</evidence>
<sequence>MDSNTEEDIPVREEFLLCGGVETQVIKCGPWTDLINDPNGSRPKLLICVIPGNPGFSAFYVPFVKALYSLTNRHFPIWIIAHAGHVLAPQNKKTDVTLEDPNAQEIEDIYGLRGQIEHKISFLRTQVPKDVKLILIGHSIGSYMVLQILKCVPELPVVHAFLLFPTIERMAESPNGKIATPLLCWFRYALYAISYLLLKPCPDVVKSWLAGLILQVVDIKTEFPLTSMLQPSCLANAAYLGAQEMRKVVQRDDDIIKQHLSKITFYYGTVDPWCPTEYYEDMKKSFPEGDIRLCNKNIPHAFILRFSHDIADMIATWVKENLSKIKMLMKEKSSHRQHLCQ</sequence>
<keyword evidence="13" id="KW-1185">Reference proteome</keyword>
<dbReference type="RefSeq" id="XP_063088032.1">
    <property type="nucleotide sequence ID" value="XM_063231962.1"/>
</dbReference>
<dbReference type="RefSeq" id="XP_063088039.1">
    <property type="nucleotide sequence ID" value="XM_063231969.1"/>
</dbReference>
<dbReference type="RefSeq" id="XP_063088065.1">
    <property type="nucleotide sequence ID" value="XM_063231995.1"/>
</dbReference>
<dbReference type="InParanoid" id="H0VLS0"/>
<dbReference type="RefSeq" id="XP_063088033.1">
    <property type="nucleotide sequence ID" value="XM_063231963.1"/>
</dbReference>
<dbReference type="GeneID" id="100725131"/>
<evidence type="ECO:0000256" key="9">
    <source>
        <dbReference type="ARBA" id="ARBA00039150"/>
    </source>
</evidence>
<dbReference type="OrthoDB" id="448051at2759"/>
<dbReference type="Proteomes" id="UP000005447">
    <property type="component" value="Unassembled WGS sequence"/>
</dbReference>
<evidence type="ECO:0000313" key="13">
    <source>
        <dbReference type="Proteomes" id="UP000005447"/>
    </source>
</evidence>
<protein>
    <recommendedName>
        <fullName evidence="4">Lipid droplet-associated hydrolase</fullName>
        <ecNumber evidence="9">3.1.1.13</ecNumber>
    </recommendedName>
    <alternativeName>
        <fullName evidence="8">Lipid droplet-associated serine hydrolase</fullName>
    </alternativeName>
</protein>
<evidence type="ECO:0000256" key="6">
    <source>
        <dbReference type="ARBA" id="ARBA00022801"/>
    </source>
</evidence>
<reference evidence="13" key="1">
    <citation type="journal article" date="2011" name="Nature">
        <title>A high-resolution map of human evolutionary constraint using 29 mammals.</title>
        <authorList>
            <person name="Lindblad-Toh K."/>
            <person name="Garber M."/>
            <person name="Zuk O."/>
            <person name="Lin M.F."/>
            <person name="Parker B.J."/>
            <person name="Washietl S."/>
            <person name="Kheradpour P."/>
            <person name="Ernst J."/>
            <person name="Jordan G."/>
            <person name="Mauceli E."/>
            <person name="Ward L.D."/>
            <person name="Lowe C.B."/>
            <person name="Holloway A.K."/>
            <person name="Clamp M."/>
            <person name="Gnerre S."/>
            <person name="Alfoldi J."/>
            <person name="Beal K."/>
            <person name="Chang J."/>
            <person name="Clawson H."/>
            <person name="Cuff J."/>
            <person name="Di Palma F."/>
            <person name="Fitzgerald S."/>
            <person name="Flicek P."/>
            <person name="Guttman M."/>
            <person name="Hubisz M.J."/>
            <person name="Jaffe D.B."/>
            <person name="Jungreis I."/>
            <person name="Kent W.J."/>
            <person name="Kostka D."/>
            <person name="Lara M."/>
            <person name="Martins A.L."/>
            <person name="Massingham T."/>
            <person name="Moltke I."/>
            <person name="Raney B.J."/>
            <person name="Rasmussen M.D."/>
            <person name="Robinson J."/>
            <person name="Stark A."/>
            <person name="Vilella A.J."/>
            <person name="Wen J."/>
            <person name="Xie X."/>
            <person name="Zody M.C."/>
            <person name="Baldwin J."/>
            <person name="Bloom T."/>
            <person name="Chin C.W."/>
            <person name="Heiman D."/>
            <person name="Nicol R."/>
            <person name="Nusbaum C."/>
            <person name="Young S."/>
            <person name="Wilkinson J."/>
            <person name="Worley K.C."/>
            <person name="Kovar C.L."/>
            <person name="Muzny D.M."/>
            <person name="Gibbs R.A."/>
            <person name="Cree A."/>
            <person name="Dihn H.H."/>
            <person name="Fowler G."/>
            <person name="Jhangiani S."/>
            <person name="Joshi V."/>
            <person name="Lee S."/>
            <person name="Lewis L.R."/>
            <person name="Nazareth L.V."/>
            <person name="Okwuonu G."/>
            <person name="Santibanez J."/>
            <person name="Warren W.C."/>
            <person name="Mardis E.R."/>
            <person name="Weinstock G.M."/>
            <person name="Wilson R.K."/>
            <person name="Delehaunty K."/>
            <person name="Dooling D."/>
            <person name="Fronik C."/>
            <person name="Fulton L."/>
            <person name="Fulton B."/>
            <person name="Graves T."/>
            <person name="Minx P."/>
            <person name="Sodergren E."/>
            <person name="Birney E."/>
            <person name="Margulies E.H."/>
            <person name="Herrero J."/>
            <person name="Green E.D."/>
            <person name="Haussler D."/>
            <person name="Siepel A."/>
            <person name="Goldman N."/>
            <person name="Pollard K.S."/>
            <person name="Pedersen J.S."/>
            <person name="Lander E.S."/>
            <person name="Kellis M."/>
        </authorList>
    </citation>
    <scope>NUCLEOTIDE SEQUENCE [LARGE SCALE GENOMIC DNA]</scope>
    <source>
        <strain evidence="13">2N</strain>
    </source>
</reference>
<proteinExistence type="inferred from homology"/>
<dbReference type="GeneTree" id="ENSGT00390000009688"/>
<dbReference type="Pfam" id="PF10230">
    <property type="entry name" value="LIDHydrolase"/>
    <property type="match status" value="1"/>
</dbReference>
<evidence type="ECO:0000256" key="4">
    <source>
        <dbReference type="ARBA" id="ARBA00019242"/>
    </source>
</evidence>
<dbReference type="OMA" id="WVPVSYY"/>
<comment type="catalytic activity">
    <reaction evidence="10">
        <text>a cholesterol ester + H2O = cholesterol + a fatty acid + H(+)</text>
        <dbReference type="Rhea" id="RHEA:36403"/>
        <dbReference type="ChEBI" id="CHEBI:15377"/>
        <dbReference type="ChEBI" id="CHEBI:15378"/>
        <dbReference type="ChEBI" id="CHEBI:16113"/>
        <dbReference type="ChEBI" id="CHEBI:17002"/>
        <dbReference type="ChEBI" id="CHEBI:28868"/>
        <dbReference type="EC" id="3.1.1.13"/>
    </reaction>
    <physiologicalReaction direction="left-to-right" evidence="10">
        <dbReference type="Rhea" id="RHEA:36404"/>
    </physiologicalReaction>
</comment>
<dbReference type="EMBL" id="AAKN02023348">
    <property type="status" value="NOT_ANNOTATED_CDS"/>
    <property type="molecule type" value="Genomic_DNA"/>
</dbReference>
<dbReference type="GO" id="GO:0160077">
    <property type="term" value="P:lipid droplet fusion"/>
    <property type="evidence" value="ECO:0007669"/>
    <property type="project" value="Ensembl"/>
</dbReference>
<dbReference type="GO" id="GO:0035356">
    <property type="term" value="P:intracellular triglyceride homeostasis"/>
    <property type="evidence" value="ECO:0007669"/>
    <property type="project" value="Ensembl"/>
</dbReference>
<dbReference type="GO" id="GO:0005783">
    <property type="term" value="C:endoplasmic reticulum"/>
    <property type="evidence" value="ECO:0007669"/>
    <property type="project" value="UniProtKB-SubCell"/>
</dbReference>
<dbReference type="PANTHER" id="PTHR13390">
    <property type="entry name" value="LIPASE"/>
    <property type="match status" value="1"/>
</dbReference>
<evidence type="ECO:0000256" key="3">
    <source>
        <dbReference type="ARBA" id="ARBA00008300"/>
    </source>
</evidence>
<dbReference type="EC" id="3.1.1.13" evidence="9"/>
<evidence type="ECO:0000256" key="7">
    <source>
        <dbReference type="ARBA" id="ARBA00022824"/>
    </source>
</evidence>
<keyword evidence="6" id="KW-0378">Hydrolase</keyword>
<dbReference type="GO" id="GO:0019915">
    <property type="term" value="P:lipid storage"/>
    <property type="evidence" value="ECO:0007669"/>
    <property type="project" value="InterPro"/>
</dbReference>
<comment type="subcellular location">
    <subcellularLocation>
        <location evidence="1">Endoplasmic reticulum</location>
    </subcellularLocation>
    <subcellularLocation>
        <location evidence="2">Lipid droplet</location>
    </subcellularLocation>
</comment>
<evidence type="ECO:0000256" key="2">
    <source>
        <dbReference type="ARBA" id="ARBA00004502"/>
    </source>
</evidence>
<dbReference type="GO" id="GO:0042632">
    <property type="term" value="P:cholesterol homeostasis"/>
    <property type="evidence" value="ECO:0007669"/>
    <property type="project" value="Ensembl"/>
</dbReference>
<organism evidence="12 13">
    <name type="scientific">Cavia porcellus</name>
    <name type="common">Guinea pig</name>
    <dbReference type="NCBI Taxonomy" id="10141"/>
    <lineage>
        <taxon>Eukaryota</taxon>
        <taxon>Metazoa</taxon>
        <taxon>Chordata</taxon>
        <taxon>Craniata</taxon>
        <taxon>Vertebrata</taxon>
        <taxon>Euteleostomi</taxon>
        <taxon>Mammalia</taxon>
        <taxon>Eutheria</taxon>
        <taxon>Euarchontoglires</taxon>
        <taxon>Glires</taxon>
        <taxon>Rodentia</taxon>
        <taxon>Hystricomorpha</taxon>
        <taxon>Caviidae</taxon>
        <taxon>Cavia</taxon>
    </lineage>
</organism>
<evidence type="ECO:0000256" key="10">
    <source>
        <dbReference type="ARBA" id="ARBA00049527"/>
    </source>
</evidence>
<dbReference type="RefSeq" id="XP_063088057.1">
    <property type="nucleotide sequence ID" value="XM_063231987.1"/>
</dbReference>
<keyword evidence="7" id="KW-0256">Endoplasmic reticulum</keyword>
<dbReference type="InterPro" id="IPR029058">
    <property type="entry name" value="AB_hydrolase_fold"/>
</dbReference>
<dbReference type="AlphaFoldDB" id="H0VLS0"/>
<dbReference type="PANTHER" id="PTHR13390:SF0">
    <property type="entry name" value="LIPID DROPLET-ASSOCIATED HYDROLASE"/>
    <property type="match status" value="1"/>
</dbReference>
<dbReference type="GO" id="GO:0005811">
    <property type="term" value="C:lipid droplet"/>
    <property type="evidence" value="ECO:0007669"/>
    <property type="project" value="UniProtKB-SubCell"/>
</dbReference>
<comment type="function">
    <text evidence="11">Probable serine lipid hydrolase associated with lipid droplets. Has low cholesterol esterase activity. Appears to lack triglyceride lipase activity. Involved in cholesterol and triglyceride homeostasis; stimulates cellular triglyceride accumulation and cellular cholesterol release. Acts antagonistically with PNPLA2/ATGL in regulation of cellular lipid stores. May regulate triglyceride accumulation indirectly through stimulation of PNPLA2/ATGL ubiquitination and proteasomal degradation. Promotes microtubule-dependent lipid droplet fusion. Highly expressed in macrophage-rich areas in atherosclerotic lesions, suggesting that it could promote cholesterol ester turnover in macrophages.</text>
</comment>
<dbReference type="SUPFAM" id="SSF53474">
    <property type="entry name" value="alpha/beta-Hydrolases"/>
    <property type="match status" value="1"/>
</dbReference>
<name>H0VLS0_CAVPO</name>
<dbReference type="RefSeq" id="XP_063088046.1">
    <property type="nucleotide sequence ID" value="XM_063231976.1"/>
</dbReference>
<reference evidence="12" key="3">
    <citation type="submission" date="2025-09" db="UniProtKB">
        <authorList>
            <consortium name="Ensembl"/>
        </authorList>
    </citation>
    <scope>IDENTIFICATION</scope>
    <source>
        <strain evidence="12">2N</strain>
    </source>
</reference>
<dbReference type="FunFam" id="3.40.50.1820:FF:000068">
    <property type="entry name" value="Lipid droplet associated hydrolase"/>
    <property type="match status" value="1"/>
</dbReference>
<keyword evidence="5" id="KW-0551">Lipid droplet</keyword>
<dbReference type="GO" id="GO:0004771">
    <property type="term" value="F:sterol ester esterase activity"/>
    <property type="evidence" value="ECO:0007669"/>
    <property type="project" value="UniProtKB-EC"/>
</dbReference>
<evidence type="ECO:0000256" key="5">
    <source>
        <dbReference type="ARBA" id="ARBA00022677"/>
    </source>
</evidence>
<gene>
    <name evidence="12" type="primary">LDAH</name>
</gene>
<dbReference type="STRING" id="10141.ENSCPOP00000011323"/>
<evidence type="ECO:0000256" key="1">
    <source>
        <dbReference type="ARBA" id="ARBA00004240"/>
    </source>
</evidence>
<dbReference type="KEGG" id="cpoc:100725131"/>
<accession>H0VLS0</accession>
<reference evidence="12" key="2">
    <citation type="submission" date="2025-08" db="UniProtKB">
        <authorList>
            <consortium name="Ensembl"/>
        </authorList>
    </citation>
    <scope>IDENTIFICATION</scope>
    <source>
        <strain evidence="12">2N</strain>
    </source>
</reference>
<dbReference type="InterPro" id="IPR019363">
    <property type="entry name" value="LDAH"/>
</dbReference>
<dbReference type="RefSeq" id="XP_013011432.1">
    <property type="nucleotide sequence ID" value="XM_013155978.3"/>
</dbReference>
<dbReference type="VEuPathDB" id="HostDB:ENSCPOG00000012586"/>
<dbReference type="ESTHER" id="cavpo-h0vls0">
    <property type="family name" value="LIDHydrolase"/>
</dbReference>
<dbReference type="Ensembl" id="ENSCPOT00000012707.3">
    <property type="protein sequence ID" value="ENSCPOP00000011323.3"/>
    <property type="gene ID" value="ENSCPOG00000012586.4"/>
</dbReference>
<dbReference type="FunCoup" id="H0VLS0">
    <property type="interactions" value="928"/>
</dbReference>
<comment type="similarity">
    <text evidence="3">Belongs to the AB hydrolase superfamily. LDAH family.</text>
</comment>
<dbReference type="eggNOG" id="KOG3975">
    <property type="taxonomic scope" value="Eukaryota"/>
</dbReference>